<dbReference type="PANTHER" id="PTHR39082">
    <property type="entry name" value="PHOSPHOLIPASE C-BETA-2-RELATED"/>
    <property type="match status" value="1"/>
</dbReference>
<feature type="coiled-coil region" evidence="1">
    <location>
        <begin position="69"/>
        <end position="177"/>
    </location>
</feature>
<gene>
    <name evidence="4" type="ORF">GCM10009668_08380</name>
</gene>
<dbReference type="Pfam" id="PF02591">
    <property type="entry name" value="Zn_ribbon_9"/>
    <property type="match status" value="1"/>
</dbReference>
<evidence type="ECO:0000259" key="2">
    <source>
        <dbReference type="Pfam" id="PF02591"/>
    </source>
</evidence>
<dbReference type="PANTHER" id="PTHR39082:SF1">
    <property type="entry name" value="SCAVENGER RECEPTOR CLASS A MEMBER 3"/>
    <property type="match status" value="1"/>
</dbReference>
<dbReference type="InterPro" id="IPR056003">
    <property type="entry name" value="CT398_CC_hairpin"/>
</dbReference>
<proteinExistence type="predicted"/>
<name>A0ABN1TPG3_9ACTN</name>
<dbReference type="Pfam" id="PF24481">
    <property type="entry name" value="CT398_CC"/>
    <property type="match status" value="1"/>
</dbReference>
<evidence type="ECO:0000259" key="3">
    <source>
        <dbReference type="Pfam" id="PF24481"/>
    </source>
</evidence>
<evidence type="ECO:0000313" key="4">
    <source>
        <dbReference type="EMBL" id="GAA1094832.1"/>
    </source>
</evidence>
<evidence type="ECO:0000313" key="5">
    <source>
        <dbReference type="Proteomes" id="UP001501581"/>
    </source>
</evidence>
<feature type="domain" description="C4-type zinc ribbon" evidence="2">
    <location>
        <begin position="236"/>
        <end position="270"/>
    </location>
</feature>
<keyword evidence="1" id="KW-0175">Coiled coil</keyword>
<sequence>MHCECGAHGSLVVSSLTARSAPDCHISTEEPTLKADPIAQRKLLDLAELDARIGQVRHQLKSLPEHQQLSDLQNRRAELDAKRRDARIVVDDLTREQKKSDQDVEQVKARRTRDQGKIDQGLVTNPKDLERLTHELESLERRINTLEDIELEIMEKVEEATASLTEYEEALATTDDEIALVVKARDEKSQVAQSELDTVTEQRGVEVFSIPGDLLALYDKIREKQGVGAAMLRARRCEGCQLTLNPSDLARITKTPADEVVRCEECSRILVRTDESGL</sequence>
<dbReference type="Proteomes" id="UP001501581">
    <property type="component" value="Unassembled WGS sequence"/>
</dbReference>
<reference evidence="4 5" key="1">
    <citation type="journal article" date="2019" name="Int. J. Syst. Evol. Microbiol.">
        <title>The Global Catalogue of Microorganisms (GCM) 10K type strain sequencing project: providing services to taxonomists for standard genome sequencing and annotation.</title>
        <authorList>
            <consortium name="The Broad Institute Genomics Platform"/>
            <consortium name="The Broad Institute Genome Sequencing Center for Infectious Disease"/>
            <person name="Wu L."/>
            <person name="Ma J."/>
        </authorList>
    </citation>
    <scope>NUCLEOTIDE SEQUENCE [LARGE SCALE GENOMIC DNA]</scope>
    <source>
        <strain evidence="4 5">JCM 13008</strain>
    </source>
</reference>
<keyword evidence="5" id="KW-1185">Reference proteome</keyword>
<dbReference type="Gene3D" id="1.10.287.1490">
    <property type="match status" value="1"/>
</dbReference>
<protein>
    <submittedName>
        <fullName evidence="4">C4-type zinc ribbon domain-containing protein</fullName>
    </submittedName>
</protein>
<dbReference type="InterPro" id="IPR052376">
    <property type="entry name" value="Oxidative_Scav/Glycosyltrans"/>
</dbReference>
<evidence type="ECO:0000256" key="1">
    <source>
        <dbReference type="SAM" id="Coils"/>
    </source>
</evidence>
<accession>A0ABN1TPG3</accession>
<feature type="domain" description="CT398-like coiled coil hairpin" evidence="3">
    <location>
        <begin position="46"/>
        <end position="226"/>
    </location>
</feature>
<comment type="caution">
    <text evidence="4">The sequence shown here is derived from an EMBL/GenBank/DDBJ whole genome shotgun (WGS) entry which is preliminary data.</text>
</comment>
<dbReference type="InterPro" id="IPR003743">
    <property type="entry name" value="Zf-RING_7"/>
</dbReference>
<organism evidence="4 5">
    <name type="scientific">Nocardioides dubius</name>
    <dbReference type="NCBI Taxonomy" id="317019"/>
    <lineage>
        <taxon>Bacteria</taxon>
        <taxon>Bacillati</taxon>
        <taxon>Actinomycetota</taxon>
        <taxon>Actinomycetes</taxon>
        <taxon>Propionibacteriales</taxon>
        <taxon>Nocardioidaceae</taxon>
        <taxon>Nocardioides</taxon>
    </lineage>
</organism>
<dbReference type="EMBL" id="BAAALG010000003">
    <property type="protein sequence ID" value="GAA1094832.1"/>
    <property type="molecule type" value="Genomic_DNA"/>
</dbReference>